<evidence type="ECO:0000313" key="2">
    <source>
        <dbReference type="Proteomes" id="UP000242418"/>
    </source>
</evidence>
<keyword evidence="2" id="KW-1185">Reference proteome</keyword>
<protein>
    <recommendedName>
        <fullName evidence="3">DHCW motif cupin fold protein</fullName>
    </recommendedName>
</protein>
<dbReference type="InterPro" id="IPR014710">
    <property type="entry name" value="RmlC-like_jellyroll"/>
</dbReference>
<comment type="caution">
    <text evidence="1">The sequence shown here is derived from an EMBL/GenBank/DDBJ whole genome shotgun (WGS) entry which is preliminary data.</text>
</comment>
<proteinExistence type="predicted"/>
<dbReference type="NCBIfam" id="NF038084">
    <property type="entry name" value="DHCW_cupin"/>
    <property type="match status" value="1"/>
</dbReference>
<dbReference type="Gene3D" id="2.60.120.10">
    <property type="entry name" value="Jelly Rolls"/>
    <property type="match status" value="1"/>
</dbReference>
<organism evidence="1 2">
    <name type="scientific">Pseudomonas peli</name>
    <dbReference type="NCBI Taxonomy" id="592361"/>
    <lineage>
        <taxon>Bacteria</taxon>
        <taxon>Pseudomonadati</taxon>
        <taxon>Pseudomonadota</taxon>
        <taxon>Gammaproteobacteria</taxon>
        <taxon>Pseudomonadales</taxon>
        <taxon>Pseudomonadaceae</taxon>
        <taxon>Pseudomonas</taxon>
    </lineage>
</organism>
<dbReference type="InterPro" id="IPR047713">
    <property type="entry name" value="DHCW_cupin"/>
</dbReference>
<dbReference type="InterPro" id="IPR011051">
    <property type="entry name" value="RmlC_Cupin_sf"/>
</dbReference>
<dbReference type="Proteomes" id="UP000242418">
    <property type="component" value="Unassembled WGS sequence"/>
</dbReference>
<gene>
    <name evidence="1" type="ORF">SAMN05216370_0680</name>
</gene>
<sequence>MNLSDIPFGVTDWSQIERSEHAGETGMAYWRTQVFGNIRVRMVEYSAGYLADHWCKKGHILLCLEGELHTELEDGRRFVMTAGMSYQVADQAEAHRSSTTDGARLFIVD</sequence>
<dbReference type="EMBL" id="FMTL01000001">
    <property type="protein sequence ID" value="SCW35932.1"/>
    <property type="molecule type" value="Genomic_DNA"/>
</dbReference>
<dbReference type="AlphaFoldDB" id="A0AB37Z362"/>
<evidence type="ECO:0000313" key="1">
    <source>
        <dbReference type="EMBL" id="SCW35932.1"/>
    </source>
</evidence>
<accession>A0AB37Z362</accession>
<name>A0AB37Z362_9PSED</name>
<dbReference type="SUPFAM" id="SSF51182">
    <property type="entry name" value="RmlC-like cupins"/>
    <property type="match status" value="1"/>
</dbReference>
<evidence type="ECO:0008006" key="3">
    <source>
        <dbReference type="Google" id="ProtNLM"/>
    </source>
</evidence>
<reference evidence="1 2" key="1">
    <citation type="submission" date="2016-10" db="EMBL/GenBank/DDBJ databases">
        <authorList>
            <person name="Varghese N."/>
            <person name="Submissions S."/>
        </authorList>
    </citation>
    <scope>NUCLEOTIDE SEQUENCE [LARGE SCALE GENOMIC DNA]</scope>
    <source>
        <strain evidence="1 2">DSM 17833</strain>
    </source>
</reference>
<dbReference type="RefSeq" id="WP_090248436.1">
    <property type="nucleotide sequence ID" value="NZ_FMTL01000001.1"/>
</dbReference>